<dbReference type="InterPro" id="IPR050448">
    <property type="entry name" value="OpgB/LTA_synthase_biosynth"/>
</dbReference>
<evidence type="ECO:0000256" key="8">
    <source>
        <dbReference type="PIRNR" id="PIRNR005091"/>
    </source>
</evidence>
<keyword evidence="5 9" id="KW-0812">Transmembrane</keyword>
<evidence type="ECO:0000256" key="6">
    <source>
        <dbReference type="ARBA" id="ARBA00022989"/>
    </source>
</evidence>
<dbReference type="InterPro" id="IPR017850">
    <property type="entry name" value="Alkaline_phosphatase_core_sf"/>
</dbReference>
<keyword evidence="4 8" id="KW-1003">Cell membrane</keyword>
<evidence type="ECO:0000256" key="7">
    <source>
        <dbReference type="ARBA" id="ARBA00023136"/>
    </source>
</evidence>
<dbReference type="Gene3D" id="3.40.720.10">
    <property type="entry name" value="Alkaline Phosphatase, subunit A"/>
    <property type="match status" value="1"/>
</dbReference>
<feature type="transmembrane region" description="Helical" evidence="9">
    <location>
        <begin position="65"/>
        <end position="84"/>
    </location>
</feature>
<feature type="transmembrane region" description="Helical" evidence="9">
    <location>
        <begin position="37"/>
        <end position="58"/>
    </location>
</feature>
<evidence type="ECO:0000256" key="4">
    <source>
        <dbReference type="ARBA" id="ARBA00022475"/>
    </source>
</evidence>
<comment type="similarity">
    <text evidence="3 8">Belongs to the LTA synthase family.</text>
</comment>
<gene>
    <name evidence="11" type="ORF">ACFQ3J_09160</name>
</gene>
<keyword evidence="11" id="KW-0808">Transferase</keyword>
<dbReference type="EC" id="2.7.8.-" evidence="11"/>
<evidence type="ECO:0000256" key="3">
    <source>
        <dbReference type="ARBA" id="ARBA00009983"/>
    </source>
</evidence>
<dbReference type="RefSeq" id="WP_311287080.1">
    <property type="nucleotide sequence ID" value="NZ_JBHTKX010000001.1"/>
</dbReference>
<dbReference type="Gene3D" id="3.30.1120.170">
    <property type="match status" value="1"/>
</dbReference>
<comment type="pathway">
    <text evidence="2">Cell wall biogenesis; lipoteichoic acid biosynthesis.</text>
</comment>
<evidence type="ECO:0000259" key="10">
    <source>
        <dbReference type="Pfam" id="PF00884"/>
    </source>
</evidence>
<accession>A0ABW3PXS6</accession>
<dbReference type="InterPro" id="IPR012160">
    <property type="entry name" value="LtaS-like"/>
</dbReference>
<keyword evidence="6 9" id="KW-1133">Transmembrane helix</keyword>
<evidence type="ECO:0000256" key="1">
    <source>
        <dbReference type="ARBA" id="ARBA00004651"/>
    </source>
</evidence>
<dbReference type="GO" id="GO:0016740">
    <property type="term" value="F:transferase activity"/>
    <property type="evidence" value="ECO:0007669"/>
    <property type="project" value="UniProtKB-KW"/>
</dbReference>
<dbReference type="EMBL" id="JBHTKX010000001">
    <property type="protein sequence ID" value="MFD1128339.1"/>
    <property type="molecule type" value="Genomic_DNA"/>
</dbReference>
<dbReference type="Pfam" id="PF00884">
    <property type="entry name" value="Sulfatase"/>
    <property type="match status" value="1"/>
</dbReference>
<proteinExistence type="inferred from homology"/>
<dbReference type="InterPro" id="IPR000917">
    <property type="entry name" value="Sulfatase_N"/>
</dbReference>
<sequence length="629" mass="70769">MKETKTGLGRSLFVIVFVLMMAKLTLFRFFVFKDISWDRIAVDAIAVLVVLCLWELLFSGRWKGTAYWSLNTLFSVILFAATIYNVQFGSIPTYTTLLSLNQVPQVASSIGLLIEPEHFLFFADVMVMSIWWIVYRVQGKRSVYSRQLSRIGILSVAVIGLVMSGMTIAKDGSIENETVRADELGFLNYQVAQAILANQQNKMIAAGDIEETVKEINEHQATYPYQQHPEEDGVETMPVGFGAAKGKNLIIVQLESFQNFPVRQQVEGQEVTPVLNDLIEESMYFPHVFQQIGQGNTSDAEFMTNTSIYPIGTMAMATGFGDRVLPSLPRLVQNEGYTAQTFHVNSVSFWDRNKMYPALHFDQYFDKPYFTNDHFNDFGASDEEMYRVGLEKLVDLDAQNKPFYAHFIATSSHAPFKVPQDRMQMEVPAQLAGTALGDYLTSLNYADYALGTLIDGLKEEGLWEDTILVVYGDHFGLQNQSTSPEQVEAALGVPYHEQISRFNVPLVIHVPGMEGRQIDTVGGQMDILPTVSNLLGISLKESKFTALGQDLLNIDQNVIGMRYYMPTGTFFNNEVMFVPGSGFEDGQAISLTTLEPVADIEKYRADYDYIMKLMKLSDEYVKLLPKRGF</sequence>
<name>A0ABW3PXS6_9BACL</name>
<keyword evidence="7 8" id="KW-0472">Membrane</keyword>
<evidence type="ECO:0000256" key="2">
    <source>
        <dbReference type="ARBA" id="ARBA00004936"/>
    </source>
</evidence>
<feature type="transmembrane region" description="Helical" evidence="9">
    <location>
        <begin position="147"/>
        <end position="169"/>
    </location>
</feature>
<evidence type="ECO:0000313" key="11">
    <source>
        <dbReference type="EMBL" id="MFD1128339.1"/>
    </source>
</evidence>
<evidence type="ECO:0000256" key="5">
    <source>
        <dbReference type="ARBA" id="ARBA00022692"/>
    </source>
</evidence>
<organism evidence="11 12">
    <name type="scientific">Paenibacillus provencensis</name>
    <dbReference type="NCBI Taxonomy" id="441151"/>
    <lineage>
        <taxon>Bacteria</taxon>
        <taxon>Bacillati</taxon>
        <taxon>Bacillota</taxon>
        <taxon>Bacilli</taxon>
        <taxon>Bacillales</taxon>
        <taxon>Paenibacillaceae</taxon>
        <taxon>Paenibacillus</taxon>
    </lineage>
</organism>
<dbReference type="Proteomes" id="UP001597169">
    <property type="component" value="Unassembled WGS sequence"/>
</dbReference>
<dbReference type="PANTHER" id="PTHR47371:SF3">
    <property type="entry name" value="PHOSPHOGLYCEROL TRANSFERASE I"/>
    <property type="match status" value="1"/>
</dbReference>
<protein>
    <submittedName>
        <fullName evidence="11">LTA synthase family protein</fullName>
        <ecNumber evidence="11">2.7.8.-</ecNumber>
    </submittedName>
</protein>
<dbReference type="PIRSF" id="PIRSF005091">
    <property type="entry name" value="Mmb_sulf_HI1246"/>
    <property type="match status" value="1"/>
</dbReference>
<feature type="transmembrane region" description="Helical" evidence="9">
    <location>
        <begin position="12"/>
        <end position="31"/>
    </location>
</feature>
<evidence type="ECO:0000313" key="12">
    <source>
        <dbReference type="Proteomes" id="UP001597169"/>
    </source>
</evidence>
<feature type="transmembrane region" description="Helical" evidence="9">
    <location>
        <begin position="118"/>
        <end position="135"/>
    </location>
</feature>
<feature type="domain" description="Sulfatase N-terminal" evidence="10">
    <location>
        <begin position="247"/>
        <end position="537"/>
    </location>
</feature>
<comment type="subcellular location">
    <subcellularLocation>
        <location evidence="1">Cell membrane</location>
        <topology evidence="1">Multi-pass membrane protein</topology>
    </subcellularLocation>
</comment>
<reference evidence="12" key="1">
    <citation type="journal article" date="2019" name="Int. J. Syst. Evol. Microbiol.">
        <title>The Global Catalogue of Microorganisms (GCM) 10K type strain sequencing project: providing services to taxonomists for standard genome sequencing and annotation.</title>
        <authorList>
            <consortium name="The Broad Institute Genomics Platform"/>
            <consortium name="The Broad Institute Genome Sequencing Center for Infectious Disease"/>
            <person name="Wu L."/>
            <person name="Ma J."/>
        </authorList>
    </citation>
    <scope>NUCLEOTIDE SEQUENCE [LARGE SCALE GENOMIC DNA]</scope>
    <source>
        <strain evidence="12">CCUG 53519</strain>
    </source>
</reference>
<comment type="caution">
    <text evidence="11">The sequence shown here is derived from an EMBL/GenBank/DDBJ whole genome shotgun (WGS) entry which is preliminary data.</text>
</comment>
<dbReference type="PANTHER" id="PTHR47371">
    <property type="entry name" value="LIPOTEICHOIC ACID SYNTHASE"/>
    <property type="match status" value="1"/>
</dbReference>
<evidence type="ECO:0000256" key="9">
    <source>
        <dbReference type="SAM" id="Phobius"/>
    </source>
</evidence>
<keyword evidence="12" id="KW-1185">Reference proteome</keyword>
<dbReference type="SUPFAM" id="SSF53649">
    <property type="entry name" value="Alkaline phosphatase-like"/>
    <property type="match status" value="1"/>
</dbReference>
<dbReference type="CDD" id="cd16015">
    <property type="entry name" value="LTA_synthase"/>
    <property type="match status" value="1"/>
</dbReference>